<dbReference type="GO" id="GO:0005509">
    <property type="term" value="F:calcium ion binding"/>
    <property type="evidence" value="ECO:0007669"/>
    <property type="project" value="InterPro"/>
</dbReference>
<dbReference type="Proteomes" id="UP000046395">
    <property type="component" value="Unassembled WGS sequence"/>
</dbReference>
<evidence type="ECO:0000256" key="3">
    <source>
        <dbReference type="ARBA" id="ARBA00022801"/>
    </source>
</evidence>
<keyword evidence="3" id="KW-0378">Hydrolase</keyword>
<dbReference type="PROSITE" id="PS50222">
    <property type="entry name" value="EF_HAND_2"/>
    <property type="match status" value="2"/>
</dbReference>
<dbReference type="PANTHER" id="PTHR12083">
    <property type="entry name" value="BIFUNCTIONAL POLYNUCLEOTIDE PHOSPHATASE/KINASE"/>
    <property type="match status" value="1"/>
</dbReference>
<accession>A0A5S6QDI9</accession>
<dbReference type="Pfam" id="PF17913">
    <property type="entry name" value="FHA_2"/>
    <property type="match status" value="1"/>
</dbReference>
<dbReference type="Gene3D" id="1.10.238.10">
    <property type="entry name" value="EF-hand"/>
    <property type="match status" value="1"/>
</dbReference>
<feature type="region of interest" description="Disordered" evidence="7">
    <location>
        <begin position="206"/>
        <end position="227"/>
    </location>
</feature>
<dbReference type="FunFam" id="3.40.50.1000:FF:000078">
    <property type="entry name" value="Bifunctional polynucleotide phosphatase/kinase"/>
    <property type="match status" value="1"/>
</dbReference>
<dbReference type="InterPro" id="IPR006551">
    <property type="entry name" value="Polynucleotide_phosphatase"/>
</dbReference>
<evidence type="ECO:0000256" key="1">
    <source>
        <dbReference type="ARBA" id="ARBA00004123"/>
    </source>
</evidence>
<keyword evidence="2" id="KW-0227">DNA damage</keyword>
<feature type="region of interest" description="Disordered" evidence="7">
    <location>
        <begin position="18"/>
        <end position="37"/>
    </location>
</feature>
<dbReference type="InterPro" id="IPR018247">
    <property type="entry name" value="EF_Hand_1_Ca_BS"/>
</dbReference>
<evidence type="ECO:0000256" key="5">
    <source>
        <dbReference type="ARBA" id="ARBA00023204"/>
    </source>
</evidence>
<dbReference type="PANTHER" id="PTHR12083:SF9">
    <property type="entry name" value="BIFUNCTIONAL POLYNUCLEOTIDE PHOSPHATASE_KINASE"/>
    <property type="match status" value="1"/>
</dbReference>
<evidence type="ECO:0000256" key="2">
    <source>
        <dbReference type="ARBA" id="ARBA00022763"/>
    </source>
</evidence>
<dbReference type="Pfam" id="PF08645">
    <property type="entry name" value="PNK3P"/>
    <property type="match status" value="1"/>
</dbReference>
<keyword evidence="6" id="KW-0539">Nucleus</keyword>
<dbReference type="InterPro" id="IPR023214">
    <property type="entry name" value="HAD_sf"/>
</dbReference>
<dbReference type="NCBIfam" id="TIGR01662">
    <property type="entry name" value="HAD-SF-IIIA"/>
    <property type="match status" value="1"/>
</dbReference>
<dbReference type="GO" id="GO:0006281">
    <property type="term" value="P:DNA repair"/>
    <property type="evidence" value="ECO:0007669"/>
    <property type="project" value="UniProtKB-KW"/>
</dbReference>
<feature type="domain" description="EF-hand" evidence="8">
    <location>
        <begin position="543"/>
        <end position="578"/>
    </location>
</feature>
<evidence type="ECO:0000256" key="6">
    <source>
        <dbReference type="ARBA" id="ARBA00023242"/>
    </source>
</evidence>
<dbReference type="GO" id="GO:0046403">
    <property type="term" value="F:polynucleotide 3'-phosphatase activity"/>
    <property type="evidence" value="ECO:0007669"/>
    <property type="project" value="TreeGrafter"/>
</dbReference>
<dbReference type="CDD" id="cd00051">
    <property type="entry name" value="EFh"/>
    <property type="match status" value="1"/>
</dbReference>
<dbReference type="InterPro" id="IPR027417">
    <property type="entry name" value="P-loop_NTPase"/>
</dbReference>
<dbReference type="Gene3D" id="3.40.50.1000">
    <property type="entry name" value="HAD superfamily/HAD-like"/>
    <property type="match status" value="1"/>
</dbReference>
<evidence type="ECO:0000313" key="9">
    <source>
        <dbReference type="Proteomes" id="UP000046395"/>
    </source>
</evidence>
<dbReference type="InterPro" id="IPR002048">
    <property type="entry name" value="EF_hand_dom"/>
</dbReference>
<dbReference type="InterPro" id="IPR036412">
    <property type="entry name" value="HAD-like_sf"/>
</dbReference>
<protein>
    <submittedName>
        <fullName evidence="10">Protein aurora borealis</fullName>
    </submittedName>
</protein>
<dbReference type="InterPro" id="IPR011992">
    <property type="entry name" value="EF-hand-dom_pair"/>
</dbReference>
<dbReference type="SUPFAM" id="SSF47473">
    <property type="entry name" value="EF-hand"/>
    <property type="match status" value="1"/>
</dbReference>
<keyword evidence="5" id="KW-0234">DNA repair</keyword>
<dbReference type="PRINTS" id="PR02038">
    <property type="entry name" value="AURORABORA"/>
</dbReference>
<dbReference type="InterPro" id="IPR041388">
    <property type="entry name" value="FHA_2"/>
</dbReference>
<dbReference type="Pfam" id="PF15280">
    <property type="entry name" value="BORA_N"/>
    <property type="match status" value="1"/>
</dbReference>
<evidence type="ECO:0000256" key="7">
    <source>
        <dbReference type="SAM" id="MobiDB-lite"/>
    </source>
</evidence>
<dbReference type="InterPro" id="IPR023252">
    <property type="entry name" value="Aurora_borealis_protein"/>
</dbReference>
<dbReference type="Gene3D" id="2.60.200.20">
    <property type="match status" value="1"/>
</dbReference>
<proteinExistence type="predicted"/>
<dbReference type="STRING" id="70415.A0A5S6QDI9"/>
<name>A0A5S6QDI9_TRIMR</name>
<evidence type="ECO:0000313" key="10">
    <source>
        <dbReference type="WBParaSite" id="TMUE_1000005431.1"/>
    </source>
</evidence>
<dbReference type="GO" id="GO:0005634">
    <property type="term" value="C:nucleus"/>
    <property type="evidence" value="ECO:0007669"/>
    <property type="project" value="UniProtKB-SubCell"/>
</dbReference>
<dbReference type="Pfam" id="PF13499">
    <property type="entry name" value="EF-hand_7"/>
    <property type="match status" value="1"/>
</dbReference>
<dbReference type="InterPro" id="IPR013954">
    <property type="entry name" value="PNK3P"/>
</dbReference>
<organism evidence="9 10">
    <name type="scientific">Trichuris muris</name>
    <name type="common">Mouse whipworm</name>
    <dbReference type="NCBI Taxonomy" id="70415"/>
    <lineage>
        <taxon>Eukaryota</taxon>
        <taxon>Metazoa</taxon>
        <taxon>Ecdysozoa</taxon>
        <taxon>Nematoda</taxon>
        <taxon>Enoplea</taxon>
        <taxon>Dorylaimia</taxon>
        <taxon>Trichinellida</taxon>
        <taxon>Trichuridae</taxon>
        <taxon>Trichuris</taxon>
    </lineage>
</organism>
<keyword evidence="9" id="KW-1185">Reference proteome</keyword>
<sequence length="1212" mass="135833">MLSFLQISRIDMDSRRVGEAGSRAINPPSSPSPSPILKCRKMNESQVLSRSSAQCVTYGTKVPNAAEEVQQSSPIVSSGKATPMSGCFVDSTLGREVAPRSVQADLKGARNPSAEGLPEFLDFDSVERMSQMIFSPSTLAKVVARDSESEDSRFNWSVEQLAVLQPADISTSDCCIVWSGNAEHERLLQEASDNFFSHNLIYPSPNLKTNTTESPRAATNRSVSPYQEDNNRKIKHVQCQTFFTFPPRFDFQTQLGNRFRLAEEDTNPKCINYSGIRKGVFSESDTDNYSSSNHDEKMTAISEGMTDQHVANSASGMEDQKLSKTETLLCQSSDGCAAGEISTQHCGNEHNVKYNTGSFNPIQITDNGNVSNVRYEFDQAIQMDKMECLSNSASNAKLMESDKLADQTCWGTGTGLPAGSQSSQKTKDSGVLSGNETIVEEVYRIASTFGTLENIACGILLAHPISSHLASGEEKRCPKKMNVLLSKQFELLFQVLVSCFVWALLSSMCMGNDPHTFDGQHAMEDQEHVKEHLKGRLNVEDMSPELVRFHYFRMYDVNKDARLDGTELIKAITHTHSDATNHSPGAELTDDKLELLVDRTMDSQDLNNDGYIDFAEFERSTACEPKISVVVDECRIAPSALNFSNFCLMKDQIPADRPAIKRQLTLRCTACHCQESAVGSTYKFHECLCFQHYDAAYPAYVDLCLPTECIRRDERPKETWPSVALMKFRFVQMVPSLFWQRRKRQMLRSLNGEGSILPIKGTIILGRNQLTRIKDMSCSRRQMEVAYDLPTDSYRVRHIGRHKCRVAGKLIVKGDTMTLKHGDILELLPNRCKFRFEETKRTAPMQTSLEFFTRPNVIPLKNRKWTTSCGLLVYTVGNVTPSSKIAAFDLDGTLISTRSGRVYARDAADWTIAWGNVVSKLTELAKKCYNVVIFTNQRGISSGRLPEEEFRSKMEQIANVLCVPFVCYASTRDDFHRKPRIGMWERYCATENSNAEVDMECSFFVGDAAGRRSEHGRPKDHSCADRLFALNVGLRFQTPEEFFQSRRPEAYKMPAFNPKALVVRPIEELLEPPGSLLVTGKQELIILVGAPASGKSHFFTKHLKPHGFVHASMDVLSNAKRCVSHVEESLHQGNSVVVDNTNSSRNSRATYVEAKHNNAYRKLIGTDKAHATVTDAVMNTYRARFEEPTLDEGFSSIVRVNFLPQFNDERCQ</sequence>
<dbReference type="CDD" id="cd22671">
    <property type="entry name" value="FHA_APTX-like"/>
    <property type="match status" value="1"/>
</dbReference>
<dbReference type="GO" id="GO:0003690">
    <property type="term" value="F:double-stranded DNA binding"/>
    <property type="evidence" value="ECO:0007669"/>
    <property type="project" value="TreeGrafter"/>
</dbReference>
<dbReference type="NCBIfam" id="TIGR01664">
    <property type="entry name" value="DNA-3'-Pase"/>
    <property type="match status" value="1"/>
</dbReference>
<dbReference type="AlphaFoldDB" id="A0A5S6QDI9"/>
<dbReference type="SUPFAM" id="SSF49879">
    <property type="entry name" value="SMAD/FHA domain"/>
    <property type="match status" value="1"/>
</dbReference>
<dbReference type="SUPFAM" id="SSF56784">
    <property type="entry name" value="HAD-like"/>
    <property type="match status" value="1"/>
</dbReference>
<dbReference type="SUPFAM" id="SSF52540">
    <property type="entry name" value="P-loop containing nucleoside triphosphate hydrolases"/>
    <property type="match status" value="1"/>
</dbReference>
<dbReference type="InterPro" id="IPR008984">
    <property type="entry name" value="SMAD_FHA_dom_sf"/>
</dbReference>
<dbReference type="WBParaSite" id="TMUE_1000005431.1">
    <property type="protein sequence ID" value="TMUE_1000005431.1"/>
    <property type="gene ID" value="WBGene00287688"/>
</dbReference>
<dbReference type="Pfam" id="PF13671">
    <property type="entry name" value="AAA_33"/>
    <property type="match status" value="1"/>
</dbReference>
<reference evidence="10" key="1">
    <citation type="submission" date="2019-12" db="UniProtKB">
        <authorList>
            <consortium name="WormBaseParasite"/>
        </authorList>
    </citation>
    <scope>IDENTIFICATION</scope>
</reference>
<feature type="domain" description="EF-hand" evidence="8">
    <location>
        <begin position="592"/>
        <end position="627"/>
    </location>
</feature>
<evidence type="ECO:0000256" key="4">
    <source>
        <dbReference type="ARBA" id="ARBA00022837"/>
    </source>
</evidence>
<comment type="subcellular location">
    <subcellularLocation>
        <location evidence="1">Nucleus</location>
    </subcellularLocation>
</comment>
<dbReference type="PROSITE" id="PS00018">
    <property type="entry name" value="EF_HAND_1"/>
    <property type="match status" value="1"/>
</dbReference>
<keyword evidence="4" id="KW-0106">Calcium</keyword>
<dbReference type="GO" id="GO:0046404">
    <property type="term" value="F:ATP-dependent polydeoxyribonucleotide 5'-hydroxyl-kinase activity"/>
    <property type="evidence" value="ECO:0007669"/>
    <property type="project" value="TreeGrafter"/>
</dbReference>
<evidence type="ECO:0000259" key="8">
    <source>
        <dbReference type="PROSITE" id="PS50222"/>
    </source>
</evidence>
<dbReference type="InterPro" id="IPR006549">
    <property type="entry name" value="HAD-SF_hydro_IIIA"/>
</dbReference>
<dbReference type="Gene3D" id="3.40.50.300">
    <property type="entry name" value="P-loop containing nucleotide triphosphate hydrolases"/>
    <property type="match status" value="1"/>
</dbReference>
<dbReference type="CDD" id="cd01625">
    <property type="entry name" value="HAD_PNP"/>
    <property type="match status" value="1"/>
</dbReference>